<reference evidence="6" key="1">
    <citation type="submission" date="2016-11" db="EMBL/GenBank/DDBJ databases">
        <authorList>
            <person name="Varghese N."/>
            <person name="Submissions S."/>
        </authorList>
    </citation>
    <scope>NUCLEOTIDE SEQUENCE [LARGE SCALE GENOMIC DNA]</scope>
    <source>
        <strain evidence="6">GAS401</strain>
    </source>
</reference>
<keyword evidence="6" id="KW-1185">Reference proteome</keyword>
<dbReference type="InterPro" id="IPR015168">
    <property type="entry name" value="SsuA/THI5"/>
</dbReference>
<dbReference type="PANTHER" id="PTHR30024:SF47">
    <property type="entry name" value="TAURINE-BINDING PERIPLASMIC PROTEIN"/>
    <property type="match status" value="1"/>
</dbReference>
<evidence type="ECO:0000313" key="5">
    <source>
        <dbReference type="EMBL" id="SHN61262.1"/>
    </source>
</evidence>
<comment type="similarity">
    <text evidence="2">Belongs to the bacterial solute-binding protein SsuA/TauA family.</text>
</comment>
<dbReference type="PANTHER" id="PTHR30024">
    <property type="entry name" value="ALIPHATIC SULFONATES-BINDING PROTEIN-RELATED"/>
    <property type="match status" value="1"/>
</dbReference>
<name>A0A1M7SS05_9BRAD</name>
<dbReference type="GO" id="GO:0042597">
    <property type="term" value="C:periplasmic space"/>
    <property type="evidence" value="ECO:0007669"/>
    <property type="project" value="UniProtKB-SubCell"/>
</dbReference>
<proteinExistence type="inferred from homology"/>
<sequence length="332" mass="36401">MLALALLFAGTMHGWAQQTGPQQTRPEQTRLSVMVYRGGQNLPLFVAQEQGFFQKRGLSVDLINAPNADELPKGLVDGRWQIIHSTSDNAVKIVDVDRLDVALIIGGDNAHNHIIAQKDIKSFADLKGKTIVLDGADTGYAYVIYAILEKYGLKKGDYNLNLVGATPKRLEALLSDPSNKAGMINPPFSIQAVRAGLADLGATVSFIGPYQGPAGYTLRSWGREHSDTLVNYLQSYIEAVRWTLDKANRAKATEILARRLSLTSDVAEDVYAIVTGETEGFARDGKFDIEGFKNVLALRAAYEGKPPRDPQAYLDLSYYDRALRALNEGATR</sequence>
<evidence type="ECO:0000256" key="2">
    <source>
        <dbReference type="ARBA" id="ARBA00010742"/>
    </source>
</evidence>
<dbReference type="EMBL" id="LT670849">
    <property type="protein sequence ID" value="SHN61262.1"/>
    <property type="molecule type" value="Genomic_DNA"/>
</dbReference>
<evidence type="ECO:0000256" key="3">
    <source>
        <dbReference type="ARBA" id="ARBA00022729"/>
    </source>
</evidence>
<evidence type="ECO:0000313" key="6">
    <source>
        <dbReference type="Proteomes" id="UP000184096"/>
    </source>
</evidence>
<accession>A0A1M7SS05</accession>
<evidence type="ECO:0000256" key="1">
    <source>
        <dbReference type="ARBA" id="ARBA00004418"/>
    </source>
</evidence>
<dbReference type="Gene3D" id="3.40.190.10">
    <property type="entry name" value="Periplasmic binding protein-like II"/>
    <property type="match status" value="2"/>
</dbReference>
<dbReference type="SUPFAM" id="SSF53850">
    <property type="entry name" value="Periplasmic binding protein-like II"/>
    <property type="match status" value="1"/>
</dbReference>
<dbReference type="GO" id="GO:0042918">
    <property type="term" value="P:alkanesulfonate transmembrane transport"/>
    <property type="evidence" value="ECO:0007669"/>
    <property type="project" value="TreeGrafter"/>
</dbReference>
<dbReference type="Proteomes" id="UP000184096">
    <property type="component" value="Chromosome I"/>
</dbReference>
<gene>
    <name evidence="5" type="ORF">SAMN05444170_0100</name>
</gene>
<comment type="subcellular location">
    <subcellularLocation>
        <location evidence="1">Periplasm</location>
    </subcellularLocation>
</comment>
<dbReference type="Pfam" id="PF09084">
    <property type="entry name" value="NMT1"/>
    <property type="match status" value="1"/>
</dbReference>
<keyword evidence="3" id="KW-0732">Signal</keyword>
<organism evidence="5 6">
    <name type="scientific">Bradyrhizobium erythrophlei</name>
    <dbReference type="NCBI Taxonomy" id="1437360"/>
    <lineage>
        <taxon>Bacteria</taxon>
        <taxon>Pseudomonadati</taxon>
        <taxon>Pseudomonadota</taxon>
        <taxon>Alphaproteobacteria</taxon>
        <taxon>Hyphomicrobiales</taxon>
        <taxon>Nitrobacteraceae</taxon>
        <taxon>Bradyrhizobium</taxon>
    </lineage>
</organism>
<feature type="domain" description="SsuA/THI5-like" evidence="4">
    <location>
        <begin position="42"/>
        <end position="161"/>
    </location>
</feature>
<dbReference type="AlphaFoldDB" id="A0A1M7SS05"/>
<protein>
    <submittedName>
        <fullName evidence="5">ABC-type nitrate/sulfonate/bicarbonate transport system, substrate-binding protein</fullName>
    </submittedName>
</protein>
<evidence type="ECO:0000259" key="4">
    <source>
        <dbReference type="Pfam" id="PF09084"/>
    </source>
</evidence>